<keyword evidence="3" id="KW-1185">Reference proteome</keyword>
<accession>A0A1M6JGW4</accession>
<dbReference type="InParanoid" id="A0A1M6JGW4"/>
<dbReference type="EMBL" id="FQYR01000003">
    <property type="protein sequence ID" value="SHJ45968.1"/>
    <property type="molecule type" value="Genomic_DNA"/>
</dbReference>
<protein>
    <recommendedName>
        <fullName evidence="4">Cxxc_20_cxxc protein</fullName>
    </recommendedName>
</protein>
<feature type="transmembrane region" description="Helical" evidence="1">
    <location>
        <begin position="70"/>
        <end position="88"/>
    </location>
</feature>
<evidence type="ECO:0000313" key="2">
    <source>
        <dbReference type="EMBL" id="SHJ45968.1"/>
    </source>
</evidence>
<gene>
    <name evidence="2" type="ORF">SAMN02745181_2120</name>
</gene>
<dbReference type="Proteomes" id="UP000184510">
    <property type="component" value="Unassembled WGS sequence"/>
</dbReference>
<reference evidence="2 3" key="1">
    <citation type="submission" date="2016-11" db="EMBL/GenBank/DDBJ databases">
        <authorList>
            <person name="Jaros S."/>
            <person name="Januszkiewicz K."/>
            <person name="Wedrychowicz H."/>
        </authorList>
    </citation>
    <scope>NUCLEOTIDE SEQUENCE [LARGE SCALE GENOMIC DNA]</scope>
    <source>
        <strain evidence="2 3">DSM 18772</strain>
    </source>
</reference>
<proteinExistence type="predicted"/>
<evidence type="ECO:0000313" key="3">
    <source>
        <dbReference type="Proteomes" id="UP000184510"/>
    </source>
</evidence>
<dbReference type="STRING" id="1123071.SAMN02745181_2120"/>
<dbReference type="AlphaFoldDB" id="A0A1M6JGW4"/>
<keyword evidence="1" id="KW-0812">Transmembrane</keyword>
<evidence type="ECO:0008006" key="4">
    <source>
        <dbReference type="Google" id="ProtNLM"/>
    </source>
</evidence>
<keyword evidence="1" id="KW-1133">Transmembrane helix</keyword>
<name>A0A1M6JGW4_9BACT</name>
<organism evidence="2 3">
    <name type="scientific">Rubritalea squalenifaciens DSM 18772</name>
    <dbReference type="NCBI Taxonomy" id="1123071"/>
    <lineage>
        <taxon>Bacteria</taxon>
        <taxon>Pseudomonadati</taxon>
        <taxon>Verrucomicrobiota</taxon>
        <taxon>Verrucomicrobiia</taxon>
        <taxon>Verrucomicrobiales</taxon>
        <taxon>Rubritaleaceae</taxon>
        <taxon>Rubritalea</taxon>
    </lineage>
</organism>
<feature type="transmembrane region" description="Helical" evidence="1">
    <location>
        <begin position="40"/>
        <end position="58"/>
    </location>
</feature>
<dbReference type="OrthoDB" id="9781349at2"/>
<keyword evidence="1" id="KW-0472">Membrane</keyword>
<dbReference type="RefSeq" id="WP_143183682.1">
    <property type="nucleotide sequence ID" value="NZ_FQYR01000003.1"/>
</dbReference>
<sequence length="114" mass="13092">MVNDRKNGAILQCPQCKKPLVNIASRLERLNPIARLIENYHFHIVGVWVFCILGVFALNVNDLGMLRSAGFALVAMAMLPSLIMYFLVRQFNVYRVTECPYCKHRESEKIGRVH</sequence>
<evidence type="ECO:0000256" key="1">
    <source>
        <dbReference type="SAM" id="Phobius"/>
    </source>
</evidence>